<name>Q1PXY4_KUEST</name>
<dbReference type="PANTHER" id="PTHR21180:SF32">
    <property type="entry name" value="ENDONUCLEASE_EXONUCLEASE_PHOSPHATASE FAMILY DOMAIN-CONTAINING PROTEIN 1"/>
    <property type="match status" value="1"/>
</dbReference>
<accession>Q1PXY4</accession>
<gene>
    <name evidence="3" type="ORF">KsCSTR_03440</name>
    <name evidence="4" type="ORF">KSMBR1_1865</name>
    <name evidence="2" type="ORF">kustd2144</name>
</gene>
<feature type="transmembrane region" description="Helical" evidence="1">
    <location>
        <begin position="33"/>
        <end position="56"/>
    </location>
</feature>
<reference evidence="3 6" key="5">
    <citation type="submission" date="2020-02" db="EMBL/GenBank/DDBJ databases">
        <title>Newly sequenced genome of strain CSTR1 showed variability in Candidatus Kuenenia stuttgartiensis genomes.</title>
        <authorList>
            <person name="Ding C."/>
            <person name="Adrian L."/>
        </authorList>
    </citation>
    <scope>NUCLEOTIDE SEQUENCE [LARGE SCALE GENOMIC DNA]</scope>
    <source>
        <strain evidence="3 6">CSTR1</strain>
    </source>
</reference>
<keyword evidence="1" id="KW-0472">Membrane</keyword>
<proteinExistence type="predicted"/>
<evidence type="ECO:0000313" key="5">
    <source>
        <dbReference type="Proteomes" id="UP000221734"/>
    </source>
</evidence>
<dbReference type="PANTHER" id="PTHR21180">
    <property type="entry name" value="ENDONUCLEASE/EXONUCLEASE/PHOSPHATASE FAMILY DOMAIN-CONTAINING PROTEIN 1"/>
    <property type="match status" value="1"/>
</dbReference>
<evidence type="ECO:0000256" key="1">
    <source>
        <dbReference type="SAM" id="Phobius"/>
    </source>
</evidence>
<dbReference type="GO" id="GO:0015627">
    <property type="term" value="C:type II protein secretion system complex"/>
    <property type="evidence" value="ECO:0007669"/>
    <property type="project" value="TreeGrafter"/>
</dbReference>
<keyword evidence="1" id="KW-0812">Transmembrane</keyword>
<feature type="transmembrane region" description="Helical" evidence="1">
    <location>
        <begin position="76"/>
        <end position="96"/>
    </location>
</feature>
<dbReference type="KEGG" id="kst:KSMBR1_1865"/>
<dbReference type="EMBL" id="CP049055">
    <property type="protein sequence ID" value="QII09723.1"/>
    <property type="molecule type" value="Genomic_DNA"/>
</dbReference>
<reference evidence="2" key="2">
    <citation type="submission" date="2006-01" db="EMBL/GenBank/DDBJ databases">
        <authorList>
            <person name="Genoscope"/>
        </authorList>
    </citation>
    <scope>NUCLEOTIDE SEQUENCE</scope>
</reference>
<dbReference type="Pfam" id="PF12836">
    <property type="entry name" value="HHH_3"/>
    <property type="match status" value="1"/>
</dbReference>
<dbReference type="EMBL" id="CT573072">
    <property type="protein sequence ID" value="CAJ72889.1"/>
    <property type="molecule type" value="Genomic_DNA"/>
</dbReference>
<dbReference type="EMBL" id="LT934425">
    <property type="protein sequence ID" value="SOH04364.1"/>
    <property type="molecule type" value="Genomic_DNA"/>
</dbReference>
<dbReference type="AlphaFoldDB" id="Q1PXY4"/>
<reference evidence="4" key="4">
    <citation type="submission" date="2017-10" db="EMBL/GenBank/DDBJ databases">
        <authorList>
            <person name="Banno H."/>
            <person name="Chua N.-H."/>
        </authorList>
    </citation>
    <scope>NUCLEOTIDE SEQUENCE [LARGE SCALE GENOMIC DNA]</scope>
    <source>
        <strain evidence="4">Kuenenia_mbr1_ru-nijmegen</strain>
    </source>
</reference>
<dbReference type="InterPro" id="IPR051675">
    <property type="entry name" value="Endo/Exo/Phosphatase_dom_1"/>
</dbReference>
<dbReference type="SUPFAM" id="SSF47781">
    <property type="entry name" value="RuvA domain 2-like"/>
    <property type="match status" value="1"/>
</dbReference>
<protein>
    <recommendedName>
        <fullName evidence="7">Helix-hairpin-helix domain-containing protein</fullName>
    </recommendedName>
</protein>
<dbReference type="GO" id="GO:0015628">
    <property type="term" value="P:protein secretion by the type II secretion system"/>
    <property type="evidence" value="ECO:0007669"/>
    <property type="project" value="TreeGrafter"/>
</dbReference>
<organism evidence="2">
    <name type="scientific">Kuenenia stuttgartiensis</name>
    <dbReference type="NCBI Taxonomy" id="174633"/>
    <lineage>
        <taxon>Bacteria</taxon>
        <taxon>Pseudomonadati</taxon>
        <taxon>Planctomycetota</taxon>
        <taxon>Candidatus Brocadiia</taxon>
        <taxon>Candidatus Brocadiales</taxon>
        <taxon>Candidatus Brocadiaceae</taxon>
        <taxon>Candidatus Kuenenia</taxon>
    </lineage>
</organism>
<dbReference type="InterPro" id="IPR010994">
    <property type="entry name" value="RuvA_2-like"/>
</dbReference>
<keyword evidence="5" id="KW-1185">Reference proteome</keyword>
<evidence type="ECO:0000313" key="3">
    <source>
        <dbReference type="EMBL" id="QII09723.1"/>
    </source>
</evidence>
<dbReference type="Gene3D" id="1.10.150.280">
    <property type="entry name" value="AF1531-like domain"/>
    <property type="match status" value="1"/>
</dbReference>
<reference evidence="5" key="3">
    <citation type="submission" date="2017-10" db="EMBL/GenBank/DDBJ databases">
        <authorList>
            <person name="Frank J."/>
        </authorList>
    </citation>
    <scope>NUCLEOTIDE SEQUENCE [LARGE SCALE GENOMIC DNA]</scope>
</reference>
<evidence type="ECO:0000313" key="6">
    <source>
        <dbReference type="Proteomes" id="UP000501926"/>
    </source>
</evidence>
<keyword evidence="1" id="KW-1133">Transmembrane helix</keyword>
<sequence>MSLRAATKFEIRISKYETNSNDQKPNAPNFRCCFIGILYFGICLVFRASCLVFFIHNHGIVIMENSQKQPNKSSPVKKQLIIIFFLTTALFAGIAIKAGRDYHWWLPETEIVSVLTPEDIKTKIDINESPWYELLLLPKVGEAKAKAIVAYREKYGRFESLDELSRIDGIGKKIIALLKDCAIAGTGSAHVSDNHE</sequence>
<reference evidence="2" key="1">
    <citation type="journal article" date="2006" name="Nature">
        <title>Deciphering the evolution and metabolism of an anammox bacterium from a community genome.</title>
        <authorList>
            <person name="Strous M."/>
            <person name="Pelletier E."/>
            <person name="Mangenot S."/>
            <person name="Rattei T."/>
            <person name="Lehner A."/>
            <person name="Taylor M.W."/>
            <person name="Horn M."/>
            <person name="Daims H."/>
            <person name="Bartol-Mavel D."/>
            <person name="Wincker P."/>
            <person name="Barbe V."/>
            <person name="Fonknechten N."/>
            <person name="Vallenet D."/>
            <person name="Segurens B."/>
            <person name="Schenowitz-Truong C."/>
            <person name="Medigue C."/>
            <person name="Collingro A."/>
            <person name="Snel B."/>
            <person name="Dutilh B.E."/>
            <person name="OpDenCamp H.J.M."/>
            <person name="vanDerDrift C."/>
            <person name="Cirpus I."/>
            <person name="vanDePas-Schoonen K.T."/>
            <person name="Harhangi H.R."/>
            <person name="vanNiftrik L."/>
            <person name="Schmid M."/>
            <person name="Keltjens J."/>
            <person name="vanDeVossenberg J."/>
            <person name="Kartal B."/>
            <person name="Meier H."/>
            <person name="Frishman D."/>
            <person name="Huynen M.A."/>
            <person name="Mewes H."/>
            <person name="Weissenbach J."/>
            <person name="Jetten M.S.M."/>
            <person name="Wagner M."/>
            <person name="LePaslier D."/>
        </authorList>
    </citation>
    <scope>NUCLEOTIDE SEQUENCE</scope>
</reference>
<dbReference type="Proteomes" id="UP000221734">
    <property type="component" value="Chromosome Kuenenia_stuttgartiensis_MBR1"/>
</dbReference>
<evidence type="ECO:0000313" key="2">
    <source>
        <dbReference type="EMBL" id="CAJ72889.1"/>
    </source>
</evidence>
<evidence type="ECO:0008006" key="7">
    <source>
        <dbReference type="Google" id="ProtNLM"/>
    </source>
</evidence>
<dbReference type="Proteomes" id="UP000501926">
    <property type="component" value="Chromosome"/>
</dbReference>
<evidence type="ECO:0000313" key="4">
    <source>
        <dbReference type="EMBL" id="SOH04364.1"/>
    </source>
</evidence>